<feature type="domain" description="AB hydrolase-1" evidence="1">
    <location>
        <begin position="27"/>
        <end position="262"/>
    </location>
</feature>
<proteinExistence type="predicted"/>
<dbReference type="InterPro" id="IPR000073">
    <property type="entry name" value="AB_hydrolase_1"/>
</dbReference>
<protein>
    <recommendedName>
        <fullName evidence="1">AB hydrolase-1 domain-containing protein</fullName>
    </recommendedName>
</protein>
<reference evidence="2 3" key="1">
    <citation type="journal article" date="2016" name="Nat. Commun.">
        <title>Thousands of microbial genomes shed light on interconnected biogeochemical processes in an aquifer system.</title>
        <authorList>
            <person name="Anantharaman K."/>
            <person name="Brown C.T."/>
            <person name="Hug L.A."/>
            <person name="Sharon I."/>
            <person name="Castelle C.J."/>
            <person name="Probst A.J."/>
            <person name="Thomas B.C."/>
            <person name="Singh A."/>
            <person name="Wilkins M.J."/>
            <person name="Karaoz U."/>
            <person name="Brodie E.L."/>
            <person name="Williams K.H."/>
            <person name="Hubbard S.S."/>
            <person name="Banfield J.F."/>
        </authorList>
    </citation>
    <scope>NUCLEOTIDE SEQUENCE [LARGE SCALE GENOMIC DNA]</scope>
</reference>
<evidence type="ECO:0000313" key="2">
    <source>
        <dbReference type="EMBL" id="OGK66251.1"/>
    </source>
</evidence>
<dbReference type="AlphaFoldDB" id="A0A1F7KEG1"/>
<comment type="caution">
    <text evidence="2">The sequence shown here is derived from an EMBL/GenBank/DDBJ whole genome shotgun (WGS) entry which is preliminary data.</text>
</comment>
<dbReference type="EMBL" id="MGBG01000010">
    <property type="protein sequence ID" value="OGK66251.1"/>
    <property type="molecule type" value="Genomic_DNA"/>
</dbReference>
<evidence type="ECO:0000313" key="3">
    <source>
        <dbReference type="Proteomes" id="UP000178450"/>
    </source>
</evidence>
<dbReference type="InterPro" id="IPR029058">
    <property type="entry name" value="AB_hydrolase_fold"/>
</dbReference>
<dbReference type="Proteomes" id="UP000178450">
    <property type="component" value="Unassembled WGS sequence"/>
</dbReference>
<organism evidence="2 3">
    <name type="scientific">Candidatus Roizmanbacteria bacterium RIFOXYA1_FULL_41_12</name>
    <dbReference type="NCBI Taxonomy" id="1802082"/>
    <lineage>
        <taxon>Bacteria</taxon>
        <taxon>Candidatus Roizmaniibacteriota</taxon>
    </lineage>
</organism>
<gene>
    <name evidence="2" type="ORF">A2209_01200</name>
</gene>
<dbReference type="Pfam" id="PF00561">
    <property type="entry name" value="Abhydrolase_1"/>
    <property type="match status" value="1"/>
</dbReference>
<dbReference type="PANTHER" id="PTHR46438">
    <property type="entry name" value="ALPHA/BETA-HYDROLASES SUPERFAMILY PROTEIN"/>
    <property type="match status" value="1"/>
</dbReference>
<evidence type="ECO:0000259" key="1">
    <source>
        <dbReference type="Pfam" id="PF00561"/>
    </source>
</evidence>
<name>A0A1F7KEG1_9BACT</name>
<dbReference type="PANTHER" id="PTHR46438:SF11">
    <property type="entry name" value="LIPASE-RELATED"/>
    <property type="match status" value="1"/>
</dbReference>
<accession>A0A1F7KEG1</accession>
<dbReference type="SUPFAM" id="SSF53474">
    <property type="entry name" value="alpha/beta-Hydrolases"/>
    <property type="match status" value="1"/>
</dbReference>
<dbReference type="Gene3D" id="3.40.50.1820">
    <property type="entry name" value="alpha/beta hydrolase"/>
    <property type="match status" value="1"/>
</dbReference>
<sequence length="288" mass="33329">MPKIVRSEIKLDGIDWEYYTAGAGKSLLLIPAFHSDINRFKPLVEYLSQNFRVILPHLPGISNNQTLGDYDYTAKNYARFLNLFVEKMHLQNYLLAGFCLGGVIIVRMLEQGVKQPERVLIFEGIYDADLFRLQPMYRFIKKAILKLGPKNKLLNSIVDLVLHDERALKLYLKFAYSKEKNLDLVIKHQTEITKIMATRAYIEVIFDIFQTHLAKENLHFSVPTSLIYNKYDNLIDIEPTISGMQRLFPNSEVLQVDLTQHSPAGAIDIKFVHEMIKPLEDKLMQLKD</sequence>